<dbReference type="Proteomes" id="UP000326979">
    <property type="component" value="Unassembled WGS sequence"/>
</dbReference>
<dbReference type="EMBL" id="VJZE01000024">
    <property type="protein sequence ID" value="MPY39548.1"/>
    <property type="molecule type" value="Genomic_DNA"/>
</dbReference>
<reference evidence="1 2" key="1">
    <citation type="submission" date="2019-07" db="EMBL/GenBank/DDBJ databases">
        <title>New species of Amycolatopsis and Streptomyces.</title>
        <authorList>
            <person name="Duangmal K."/>
            <person name="Teo W.F.A."/>
            <person name="Lipun K."/>
        </authorList>
    </citation>
    <scope>NUCLEOTIDE SEQUENCE [LARGE SCALE GENOMIC DNA]</scope>
    <source>
        <strain evidence="1 2">TISTR 2346</strain>
    </source>
</reference>
<organism evidence="1 2">
    <name type="scientific">Streptomyces phyllanthi</name>
    <dbReference type="NCBI Taxonomy" id="1803180"/>
    <lineage>
        <taxon>Bacteria</taxon>
        <taxon>Bacillati</taxon>
        <taxon>Actinomycetota</taxon>
        <taxon>Actinomycetes</taxon>
        <taxon>Kitasatosporales</taxon>
        <taxon>Streptomycetaceae</taxon>
        <taxon>Streptomyces</taxon>
    </lineage>
</organism>
<name>A0A5N8VZS4_9ACTN</name>
<proteinExistence type="predicted"/>
<evidence type="ECO:0000313" key="2">
    <source>
        <dbReference type="Proteomes" id="UP000326979"/>
    </source>
</evidence>
<dbReference type="OrthoDB" id="4214309at2"/>
<evidence type="ECO:0000313" key="1">
    <source>
        <dbReference type="EMBL" id="MPY39548.1"/>
    </source>
</evidence>
<dbReference type="RefSeq" id="WP_152781151.1">
    <property type="nucleotide sequence ID" value="NZ_BAABEQ010000033.1"/>
</dbReference>
<gene>
    <name evidence="1" type="ORF">FNH04_06350</name>
</gene>
<keyword evidence="2" id="KW-1185">Reference proteome</keyword>
<sequence length="166" mass="17931">MIALLVAACSSQEPQRGKGTALSGGTQSNGTVGFEHVKAGDIFWFALPVPANTSDEPIEITGASVVEVPKGIKVLRYGAYSLDDTEGLALLTEEGDKYTPAFGRLKDHAKEGVKVAAHSSSDIYYLARLKITGEPTRSVRYCKFDYRQGGRELTQTLDCEVELTSK</sequence>
<protein>
    <submittedName>
        <fullName evidence="1">Uncharacterized protein</fullName>
    </submittedName>
</protein>
<accession>A0A5N8VZS4</accession>
<dbReference type="AlphaFoldDB" id="A0A5N8VZS4"/>
<comment type="caution">
    <text evidence="1">The sequence shown here is derived from an EMBL/GenBank/DDBJ whole genome shotgun (WGS) entry which is preliminary data.</text>
</comment>